<accession>A0A9D1I0J3</accession>
<dbReference type="Proteomes" id="UP000824090">
    <property type="component" value="Unassembled WGS sequence"/>
</dbReference>
<comment type="caution">
    <text evidence="3">The sequence shown here is derived from an EMBL/GenBank/DDBJ whole genome shotgun (WGS) entry which is preliminary data.</text>
</comment>
<feature type="chain" id="PRO_5038693076" evidence="1">
    <location>
        <begin position="29"/>
        <end position="304"/>
    </location>
</feature>
<name>A0A9D1I0J3_9FIRM</name>
<reference evidence="3" key="1">
    <citation type="submission" date="2020-10" db="EMBL/GenBank/DDBJ databases">
        <authorList>
            <person name="Gilroy R."/>
        </authorList>
    </citation>
    <scope>NUCLEOTIDE SEQUENCE</scope>
    <source>
        <strain evidence="3">ChiHcec3-6078</strain>
    </source>
</reference>
<evidence type="ECO:0000313" key="3">
    <source>
        <dbReference type="EMBL" id="HIU25512.1"/>
    </source>
</evidence>
<protein>
    <submittedName>
        <fullName evidence="3">DUF4097 family beta strand repeat protein</fullName>
    </submittedName>
</protein>
<dbReference type="AlphaFoldDB" id="A0A9D1I0J3"/>
<feature type="signal peptide" evidence="1">
    <location>
        <begin position="1"/>
        <end position="28"/>
    </location>
</feature>
<dbReference type="InterPro" id="IPR025164">
    <property type="entry name" value="Toastrack_DUF4097"/>
</dbReference>
<sequence length="304" mass="32443">MKKGLKKFFAICGIVTAAGLLMSAAGYAAGGLPSMGRISERYSWIQVGSERDAYTYVEGNEAFDSIDIDGIMGVEIKKGDSSKTRICYGDGQREPRLYVEDGVLKAESPYKGGGVVIGLGAERKAPVLEVYCEEGRTMKTVSIDGEVQDITIGEISAERIEVSNEAGNITMDGTVFSTGEIRSDIGNIDLENITSGGLSVYSDTGSCSISGDLRGENHLEADIGDITLRTLLGEEEYTVDASVDTGSLYINGEEFGSYESHYRNGTGAHTINVISDTGNVELCFAQGAQRGTGYHHGEGRHRGL</sequence>
<evidence type="ECO:0000259" key="2">
    <source>
        <dbReference type="Pfam" id="PF13349"/>
    </source>
</evidence>
<evidence type="ECO:0000313" key="4">
    <source>
        <dbReference type="Proteomes" id="UP000824090"/>
    </source>
</evidence>
<feature type="domain" description="DUF4097" evidence="2">
    <location>
        <begin position="134"/>
        <end position="282"/>
    </location>
</feature>
<reference evidence="3" key="2">
    <citation type="journal article" date="2021" name="PeerJ">
        <title>Extensive microbial diversity within the chicken gut microbiome revealed by metagenomics and culture.</title>
        <authorList>
            <person name="Gilroy R."/>
            <person name="Ravi A."/>
            <person name="Getino M."/>
            <person name="Pursley I."/>
            <person name="Horton D.L."/>
            <person name="Alikhan N.F."/>
            <person name="Baker D."/>
            <person name="Gharbi K."/>
            <person name="Hall N."/>
            <person name="Watson M."/>
            <person name="Adriaenssens E.M."/>
            <person name="Foster-Nyarko E."/>
            <person name="Jarju S."/>
            <person name="Secka A."/>
            <person name="Antonio M."/>
            <person name="Oren A."/>
            <person name="Chaudhuri R.R."/>
            <person name="La Ragione R."/>
            <person name="Hildebrand F."/>
            <person name="Pallen M.J."/>
        </authorList>
    </citation>
    <scope>NUCLEOTIDE SEQUENCE</scope>
    <source>
        <strain evidence="3">ChiHcec3-6078</strain>
    </source>
</reference>
<evidence type="ECO:0000256" key="1">
    <source>
        <dbReference type="SAM" id="SignalP"/>
    </source>
</evidence>
<dbReference type="Gene3D" id="2.160.20.120">
    <property type="match status" value="1"/>
</dbReference>
<dbReference type="EMBL" id="DVMP01000068">
    <property type="protein sequence ID" value="HIU25512.1"/>
    <property type="molecule type" value="Genomic_DNA"/>
</dbReference>
<proteinExistence type="predicted"/>
<keyword evidence="1" id="KW-0732">Signal</keyword>
<dbReference type="Pfam" id="PF13349">
    <property type="entry name" value="DUF4097"/>
    <property type="match status" value="1"/>
</dbReference>
<gene>
    <name evidence="3" type="ORF">IAC50_03295</name>
</gene>
<organism evidence="3 4">
    <name type="scientific">Candidatus Allocopromorpha excrementigallinarum</name>
    <dbReference type="NCBI Taxonomy" id="2840742"/>
    <lineage>
        <taxon>Bacteria</taxon>
        <taxon>Bacillati</taxon>
        <taxon>Bacillota</taxon>
        <taxon>Clostridia</taxon>
        <taxon>Eubacteriales</taxon>
        <taxon>Eubacteriaceae</taxon>
        <taxon>Eubacteriaceae incertae sedis</taxon>
        <taxon>Candidatus Allocopromorpha</taxon>
    </lineage>
</organism>